<keyword evidence="5" id="KW-1185">Reference proteome</keyword>
<evidence type="ECO:0000256" key="2">
    <source>
        <dbReference type="ARBA" id="ARBA00025784"/>
    </source>
</evidence>
<evidence type="ECO:0000313" key="5">
    <source>
        <dbReference type="Proteomes" id="UP000694388"/>
    </source>
</evidence>
<dbReference type="GO" id="GO:0001223">
    <property type="term" value="F:transcription coactivator binding"/>
    <property type="evidence" value="ECO:0007669"/>
    <property type="project" value="TreeGrafter"/>
</dbReference>
<name>A0A8C4QG96_EPTBU</name>
<dbReference type="InterPro" id="IPR006627">
    <property type="entry name" value="TDU_repeat"/>
</dbReference>
<feature type="compositionally biased region" description="Polar residues" evidence="3">
    <location>
        <begin position="244"/>
        <end position="266"/>
    </location>
</feature>
<dbReference type="PANTHER" id="PTHR17604">
    <property type="entry name" value="TRANSCRIPTION COFACTOR VESTIGIAL-LIKE PROTEIN 4"/>
    <property type="match status" value="1"/>
</dbReference>
<dbReference type="SMART" id="SM00711">
    <property type="entry name" value="TDU"/>
    <property type="match status" value="2"/>
</dbReference>
<dbReference type="GO" id="GO:0045892">
    <property type="term" value="P:negative regulation of DNA-templated transcription"/>
    <property type="evidence" value="ECO:0007669"/>
    <property type="project" value="TreeGrafter"/>
</dbReference>
<evidence type="ECO:0000256" key="1">
    <source>
        <dbReference type="ARBA" id="ARBA00002229"/>
    </source>
</evidence>
<dbReference type="GeneTree" id="ENSGT00390000003282"/>
<sequence>MNKEMKDGAIPGVPAVSDGEVLLETTNGKRKRVTTPEAEAAGLASNMADSPTATNPLNLSVSTAGEDEHDVKLPAQFNSQSPVMPCCGNGVASSVSPCDNVLLTTRGHCPADVTKMPHLGAVFGPARDRQQMRPSVITCVPALHRAKAHGGNSGNSSNNAFYCCTSVTSPEHNKPGPTSDPVVEEHFRRSLGQDYRETGSVSVTGSVDDHFAKALGDAWLRLKTEPPSHSPDIAETTDCAVGTASPSGNTSATCLPSHSQASSVLS</sequence>
<comment type="function">
    <text evidence="1">May act as a specific coactivator for the mammalian TEFs.</text>
</comment>
<evidence type="ECO:0000313" key="4">
    <source>
        <dbReference type="Ensembl" id="ENSEBUP00000014935.1"/>
    </source>
</evidence>
<reference evidence="4" key="2">
    <citation type="submission" date="2025-09" db="UniProtKB">
        <authorList>
            <consortium name="Ensembl"/>
        </authorList>
    </citation>
    <scope>IDENTIFICATION</scope>
</reference>
<dbReference type="PANTHER" id="PTHR17604:SF7">
    <property type="entry name" value="TONDU-DOMAIN-CONTAINING GROWTH INHIBITOR, ISOFORM A"/>
    <property type="match status" value="1"/>
</dbReference>
<dbReference type="AlphaFoldDB" id="A0A8C4QG96"/>
<dbReference type="Proteomes" id="UP000694388">
    <property type="component" value="Unplaced"/>
</dbReference>
<organism evidence="4 5">
    <name type="scientific">Eptatretus burgeri</name>
    <name type="common">Inshore hagfish</name>
    <dbReference type="NCBI Taxonomy" id="7764"/>
    <lineage>
        <taxon>Eukaryota</taxon>
        <taxon>Metazoa</taxon>
        <taxon>Chordata</taxon>
        <taxon>Craniata</taxon>
        <taxon>Vertebrata</taxon>
        <taxon>Cyclostomata</taxon>
        <taxon>Myxini</taxon>
        <taxon>Myxiniformes</taxon>
        <taxon>Myxinidae</taxon>
        <taxon>Eptatretinae</taxon>
        <taxon>Eptatretus</taxon>
    </lineage>
</organism>
<protein>
    <submittedName>
        <fullName evidence="4">Vestigial like family member 4</fullName>
    </submittedName>
</protein>
<dbReference type="Ensembl" id="ENSEBUT00000015511.1">
    <property type="protein sequence ID" value="ENSEBUP00000014935.1"/>
    <property type="gene ID" value="ENSEBUG00000009420.1"/>
</dbReference>
<evidence type="ECO:0000256" key="3">
    <source>
        <dbReference type="SAM" id="MobiDB-lite"/>
    </source>
</evidence>
<dbReference type="Pfam" id="PF15245">
    <property type="entry name" value="VGLL4"/>
    <property type="match status" value="1"/>
</dbReference>
<dbReference type="InterPro" id="IPR028184">
    <property type="entry name" value="VGLL4"/>
</dbReference>
<reference evidence="4" key="1">
    <citation type="submission" date="2025-08" db="UniProtKB">
        <authorList>
            <consortium name="Ensembl"/>
        </authorList>
    </citation>
    <scope>IDENTIFICATION</scope>
</reference>
<feature type="region of interest" description="Disordered" evidence="3">
    <location>
        <begin position="227"/>
        <end position="266"/>
    </location>
</feature>
<proteinExistence type="inferred from homology"/>
<accession>A0A8C4QG96</accession>
<comment type="similarity">
    <text evidence="2">Belongs to the vestigial family.</text>
</comment>